<feature type="compositionally biased region" description="Polar residues" evidence="10">
    <location>
        <begin position="708"/>
        <end position="725"/>
    </location>
</feature>
<evidence type="ECO:0000256" key="3">
    <source>
        <dbReference type="ARBA" id="ARBA00022692"/>
    </source>
</evidence>
<dbReference type="FunFam" id="2.60.120.10:FF:000002">
    <property type="entry name" value="Cyclic nucleotide gated channel alpha 1a"/>
    <property type="match status" value="1"/>
</dbReference>
<evidence type="ECO:0000313" key="14">
    <source>
        <dbReference type="Proteomes" id="UP000789390"/>
    </source>
</evidence>
<dbReference type="GO" id="GO:0005222">
    <property type="term" value="F:intracellularly cAMP-activated cation channel activity"/>
    <property type="evidence" value="ECO:0007669"/>
    <property type="project" value="TreeGrafter"/>
</dbReference>
<dbReference type="GO" id="GO:0005223">
    <property type="term" value="F:intracellularly cGMP-activated cation channel activity"/>
    <property type="evidence" value="ECO:0007669"/>
    <property type="project" value="TreeGrafter"/>
</dbReference>
<dbReference type="InterPro" id="IPR003938">
    <property type="entry name" value="K_chnl_volt-dep_EAG/ELK/ERG"/>
</dbReference>
<keyword evidence="14" id="KW-1185">Reference proteome</keyword>
<feature type="transmembrane region" description="Helical" evidence="11">
    <location>
        <begin position="313"/>
        <end position="336"/>
    </location>
</feature>
<feature type="region of interest" description="Disordered" evidence="10">
    <location>
        <begin position="861"/>
        <end position="880"/>
    </location>
</feature>
<dbReference type="EMBL" id="CAKKLH010000024">
    <property type="protein sequence ID" value="CAH0099777.1"/>
    <property type="molecule type" value="Genomic_DNA"/>
</dbReference>
<keyword evidence="2" id="KW-0813">Transport</keyword>
<evidence type="ECO:0000259" key="12">
    <source>
        <dbReference type="PROSITE" id="PS50042"/>
    </source>
</evidence>
<dbReference type="Gene3D" id="1.10.287.70">
    <property type="match status" value="1"/>
</dbReference>
<dbReference type="Gene3D" id="1.10.287.630">
    <property type="entry name" value="Helix hairpin bin"/>
    <property type="match status" value="1"/>
</dbReference>
<dbReference type="InterPro" id="IPR018488">
    <property type="entry name" value="cNMP-bd_CS"/>
</dbReference>
<keyword evidence="4 11" id="KW-1133">Transmembrane helix</keyword>
<proteinExistence type="predicted"/>
<feature type="region of interest" description="Disordered" evidence="10">
    <location>
        <begin position="93"/>
        <end position="170"/>
    </location>
</feature>
<dbReference type="GO" id="GO:0005886">
    <property type="term" value="C:plasma membrane"/>
    <property type="evidence" value="ECO:0007669"/>
    <property type="project" value="TreeGrafter"/>
</dbReference>
<feature type="coiled-coil region" evidence="9">
    <location>
        <begin position="812"/>
        <end position="839"/>
    </location>
</feature>
<feature type="compositionally biased region" description="Gly residues" evidence="10">
    <location>
        <begin position="96"/>
        <end position="115"/>
    </location>
</feature>
<dbReference type="GO" id="GO:0005249">
    <property type="term" value="F:voltage-gated potassium channel activity"/>
    <property type="evidence" value="ECO:0007669"/>
    <property type="project" value="InterPro"/>
</dbReference>
<evidence type="ECO:0000256" key="4">
    <source>
        <dbReference type="ARBA" id="ARBA00022989"/>
    </source>
</evidence>
<dbReference type="CDD" id="cd00038">
    <property type="entry name" value="CAP_ED"/>
    <property type="match status" value="1"/>
</dbReference>
<evidence type="ECO:0000256" key="6">
    <source>
        <dbReference type="ARBA" id="ARBA00023136"/>
    </source>
</evidence>
<dbReference type="PANTHER" id="PTHR45638">
    <property type="entry name" value="CYCLIC NUCLEOTIDE-GATED CATION CHANNEL SUBUNIT A"/>
    <property type="match status" value="1"/>
</dbReference>
<dbReference type="GO" id="GO:0030553">
    <property type="term" value="F:cGMP binding"/>
    <property type="evidence" value="ECO:0007669"/>
    <property type="project" value="TreeGrafter"/>
</dbReference>
<sequence>MIYRRSYISLARLGVDGEGIITSARLMEDRLSGSGTRINTVASSTSGLYAAGGSSISSATAVASGSPSVVGGPPSLSRNRSFSKHSLLEIVSNRISGGGGGTSSAESGGGGGGVGLTKRFSRESFSAACVNKTQQPQQQQQLLQANDASSSGTELIASSTTRRSRDARRRDLKNKLKLERNWDARQLELGGTSGGAHNFSSGGVGVNGVGASSGQRSGCRWTFVFDPAGRLCYYWSMVVSLAFLYNFWVLIYRFAFQEIASDTLVMWLCLDYFCDLVYVLDIAFHFRTGYLEEGVLQTDASKLRQHYMNSTTFYVDCLCLLPLDFLYLSIGFNSMLRCFRLVKIYRFWTFMDRTERHTNYPNVFRSISLVHYLLVIFHWNACLYRIVMRNNSFDPSLIREYGLWMGQPTDPNDGVGQYLQSFYLCTLTLTTTGGVLKPRTKGELLFVIIQLIFGLMLFATVLGHVSNIVINVSAARKEFQAKLDAVKTYMRMRRVPRHLQVKVIKWFDYLWFTQKSSDEEKSVGGLPDKLKAEIAIHVHLDTLKRVEIFQNTEAGFLCELVLRLRPVLFSPGDYICRKGEVGKEMYIVNRGRLQVVADNGRTVLATLKAGSYFGEISILNMGTAGNRRTASVRSVGYSDLFVLSKKDMWDVLKEYPAARVRLEAIAVKRLEKYKKAPLEKAALGRSHSTPGLVESSGRIPLERMELTNTQPLHLPSNPDSANIFRSSGGSSSSTGTGGESRCSFRTSRRSSTLQQQPLLNPQLFGDPSSGGLLTPSLFLPSGGVSSRSTSPGATRDFVVTGPPSLLKTLPPADALVAEINRLRERLLMLESENTSLSAKLNRQQWEVENRLAEIEMQICGAGSPADSATDDNERNFESAI</sequence>
<dbReference type="PROSITE" id="PS00889">
    <property type="entry name" value="CNMP_BINDING_2"/>
    <property type="match status" value="1"/>
</dbReference>
<dbReference type="InterPro" id="IPR050866">
    <property type="entry name" value="CNG_cation_channel"/>
</dbReference>
<feature type="transmembrane region" description="Helical" evidence="11">
    <location>
        <begin position="418"/>
        <end position="437"/>
    </location>
</feature>
<dbReference type="Proteomes" id="UP000789390">
    <property type="component" value="Unassembled WGS sequence"/>
</dbReference>
<evidence type="ECO:0000256" key="8">
    <source>
        <dbReference type="ARBA" id="ARBA00023303"/>
    </source>
</evidence>
<dbReference type="PRINTS" id="PR01463">
    <property type="entry name" value="EAGCHANLFMLY"/>
</dbReference>
<dbReference type="InterPro" id="IPR018490">
    <property type="entry name" value="cNMP-bd_dom_sf"/>
</dbReference>
<feature type="region of interest" description="Disordered" evidence="10">
    <location>
        <begin position="708"/>
        <end position="766"/>
    </location>
</feature>
<accession>A0A8J2RFG7</accession>
<dbReference type="InterPro" id="IPR000595">
    <property type="entry name" value="cNMP-bd_dom"/>
</dbReference>
<comment type="subcellular location">
    <subcellularLocation>
        <location evidence="1">Membrane</location>
        <topology evidence="1">Multi-pass membrane protein</topology>
    </subcellularLocation>
</comment>
<feature type="domain" description="Cyclic nucleotide-binding" evidence="12">
    <location>
        <begin position="548"/>
        <end position="669"/>
    </location>
</feature>
<dbReference type="InterPro" id="IPR014710">
    <property type="entry name" value="RmlC-like_jellyroll"/>
</dbReference>
<evidence type="ECO:0000256" key="10">
    <source>
        <dbReference type="SAM" id="MobiDB-lite"/>
    </source>
</evidence>
<keyword evidence="6 11" id="KW-0472">Membrane</keyword>
<feature type="transmembrane region" description="Helical" evidence="11">
    <location>
        <begin position="369"/>
        <end position="387"/>
    </location>
</feature>
<dbReference type="GO" id="GO:0044877">
    <property type="term" value="F:protein-containing complex binding"/>
    <property type="evidence" value="ECO:0007669"/>
    <property type="project" value="TreeGrafter"/>
</dbReference>
<keyword evidence="9" id="KW-0175">Coiled coil</keyword>
<dbReference type="GO" id="GO:0017071">
    <property type="term" value="C:intracellular cyclic nucleotide activated cation channel complex"/>
    <property type="evidence" value="ECO:0007669"/>
    <property type="project" value="TreeGrafter"/>
</dbReference>
<keyword evidence="8" id="KW-0407">Ion channel</keyword>
<evidence type="ECO:0000256" key="5">
    <source>
        <dbReference type="ARBA" id="ARBA00023065"/>
    </source>
</evidence>
<dbReference type="AlphaFoldDB" id="A0A8J2RFG7"/>
<feature type="transmembrane region" description="Helical" evidence="11">
    <location>
        <begin position="444"/>
        <end position="465"/>
    </location>
</feature>
<evidence type="ECO:0000256" key="9">
    <source>
        <dbReference type="SAM" id="Coils"/>
    </source>
</evidence>
<gene>
    <name evidence="13" type="ORF">DGAL_LOCUS1935</name>
</gene>
<dbReference type="SUPFAM" id="SSF81324">
    <property type="entry name" value="Voltage-gated potassium channels"/>
    <property type="match status" value="1"/>
</dbReference>
<keyword evidence="3 11" id="KW-0812">Transmembrane</keyword>
<protein>
    <recommendedName>
        <fullName evidence="12">Cyclic nucleotide-binding domain-containing protein</fullName>
    </recommendedName>
</protein>
<dbReference type="PANTHER" id="PTHR45638:SF4">
    <property type="entry name" value="CYCLIC NUCLEOTIDE-BINDING DOMAIN-CONTAINING PROTEIN"/>
    <property type="match status" value="1"/>
</dbReference>
<feature type="transmembrane region" description="Helical" evidence="11">
    <location>
        <begin position="233"/>
        <end position="252"/>
    </location>
</feature>
<feature type="transmembrane region" description="Helical" evidence="11">
    <location>
        <begin position="264"/>
        <end position="286"/>
    </location>
</feature>
<dbReference type="FunFam" id="1.10.287.70:FF:000100">
    <property type="entry name" value="Cyclic nucleotide-gated cation channel"/>
    <property type="match status" value="1"/>
</dbReference>
<comment type="caution">
    <text evidence="13">The sequence shown here is derived from an EMBL/GenBank/DDBJ whole genome shotgun (WGS) entry which is preliminary data.</text>
</comment>
<dbReference type="OrthoDB" id="421226at2759"/>
<evidence type="ECO:0000313" key="13">
    <source>
        <dbReference type="EMBL" id="CAH0099777.1"/>
    </source>
</evidence>
<feature type="compositionally biased region" description="Basic and acidic residues" evidence="10">
    <location>
        <begin position="871"/>
        <end position="880"/>
    </location>
</feature>
<reference evidence="13" key="1">
    <citation type="submission" date="2021-11" db="EMBL/GenBank/DDBJ databases">
        <authorList>
            <person name="Schell T."/>
        </authorList>
    </citation>
    <scope>NUCLEOTIDE SEQUENCE</scope>
    <source>
        <strain evidence="13">M5</strain>
    </source>
</reference>
<name>A0A8J2RFG7_9CRUS</name>
<dbReference type="FunFam" id="1.10.287.630:FF:000001">
    <property type="entry name" value="Cyclic nucleotide-gated channel alpha 3"/>
    <property type="match status" value="1"/>
</dbReference>
<dbReference type="PROSITE" id="PS50042">
    <property type="entry name" value="CNMP_BINDING_3"/>
    <property type="match status" value="1"/>
</dbReference>
<evidence type="ECO:0000256" key="1">
    <source>
        <dbReference type="ARBA" id="ARBA00004141"/>
    </source>
</evidence>
<evidence type="ECO:0000256" key="7">
    <source>
        <dbReference type="ARBA" id="ARBA00023286"/>
    </source>
</evidence>
<keyword evidence="7" id="KW-1071">Ligand-gated ion channel</keyword>
<dbReference type="Pfam" id="PF00520">
    <property type="entry name" value="Ion_trans"/>
    <property type="match status" value="1"/>
</dbReference>
<dbReference type="InterPro" id="IPR005821">
    <property type="entry name" value="Ion_trans_dom"/>
</dbReference>
<evidence type="ECO:0000256" key="2">
    <source>
        <dbReference type="ARBA" id="ARBA00022448"/>
    </source>
</evidence>
<dbReference type="Gene3D" id="2.60.120.10">
    <property type="entry name" value="Jelly Rolls"/>
    <property type="match status" value="1"/>
</dbReference>
<organism evidence="13 14">
    <name type="scientific">Daphnia galeata</name>
    <dbReference type="NCBI Taxonomy" id="27404"/>
    <lineage>
        <taxon>Eukaryota</taxon>
        <taxon>Metazoa</taxon>
        <taxon>Ecdysozoa</taxon>
        <taxon>Arthropoda</taxon>
        <taxon>Crustacea</taxon>
        <taxon>Branchiopoda</taxon>
        <taxon>Diplostraca</taxon>
        <taxon>Cladocera</taxon>
        <taxon>Anomopoda</taxon>
        <taxon>Daphniidae</taxon>
        <taxon>Daphnia</taxon>
    </lineage>
</organism>
<feature type="compositionally biased region" description="Low complexity" evidence="10">
    <location>
        <begin position="134"/>
        <end position="144"/>
    </location>
</feature>
<dbReference type="SUPFAM" id="SSF51206">
    <property type="entry name" value="cAMP-binding domain-like"/>
    <property type="match status" value="1"/>
</dbReference>
<keyword evidence="5" id="KW-0406">Ion transport</keyword>
<dbReference type="SMART" id="SM00100">
    <property type="entry name" value="cNMP"/>
    <property type="match status" value="1"/>
</dbReference>
<dbReference type="Pfam" id="PF00027">
    <property type="entry name" value="cNMP_binding"/>
    <property type="match status" value="1"/>
</dbReference>
<feature type="compositionally biased region" description="Low complexity" evidence="10">
    <location>
        <begin position="726"/>
        <end position="763"/>
    </location>
</feature>
<dbReference type="PROSITE" id="PS00888">
    <property type="entry name" value="CNMP_BINDING_1"/>
    <property type="match status" value="1"/>
</dbReference>
<evidence type="ECO:0000256" key="11">
    <source>
        <dbReference type="SAM" id="Phobius"/>
    </source>
</evidence>